<dbReference type="Pfam" id="PF03343">
    <property type="entry name" value="SART-1"/>
    <property type="match status" value="1"/>
</dbReference>
<keyword evidence="4" id="KW-0508">mRNA splicing</keyword>
<protein>
    <submittedName>
        <fullName evidence="10">SART-1 family protein</fullName>
    </submittedName>
    <submittedName>
        <fullName evidence="9">U4/U6.U5 tri-snRNP-associated protein 1</fullName>
    </submittedName>
</protein>
<feature type="compositionally biased region" description="Polar residues" evidence="7">
    <location>
        <begin position="22"/>
        <end position="44"/>
    </location>
</feature>
<organism evidence="9">
    <name type="scientific">Strongyloides stercoralis</name>
    <name type="common">Threadworm</name>
    <dbReference type="NCBI Taxonomy" id="6248"/>
    <lineage>
        <taxon>Eukaryota</taxon>
        <taxon>Metazoa</taxon>
        <taxon>Ecdysozoa</taxon>
        <taxon>Nematoda</taxon>
        <taxon>Chromadorea</taxon>
        <taxon>Rhabditida</taxon>
        <taxon>Tylenchina</taxon>
        <taxon>Panagrolaimomorpha</taxon>
        <taxon>Strongyloidoidea</taxon>
        <taxon>Strongyloididae</taxon>
        <taxon>Strongyloides</taxon>
    </lineage>
</organism>
<dbReference type="InterPro" id="IPR045347">
    <property type="entry name" value="HIND"/>
</dbReference>
<comment type="subcellular location">
    <subcellularLocation>
        <location evidence="1">Nucleus</location>
    </subcellularLocation>
</comment>
<evidence type="ECO:0000256" key="1">
    <source>
        <dbReference type="ARBA" id="ARBA00004123"/>
    </source>
</evidence>
<evidence type="ECO:0000256" key="4">
    <source>
        <dbReference type="ARBA" id="ARBA00023187"/>
    </source>
</evidence>
<keyword evidence="5" id="KW-0539">Nucleus</keyword>
<dbReference type="WBParaSite" id="SSTP_0000957400.1">
    <property type="protein sequence ID" value="SSTP_0000957400.1"/>
    <property type="gene ID" value="SSTP_0000957400"/>
</dbReference>
<feature type="region of interest" description="Disordered" evidence="7">
    <location>
        <begin position="1"/>
        <end position="45"/>
    </location>
</feature>
<dbReference type="Proteomes" id="UP000035681">
    <property type="component" value="Unplaced"/>
</dbReference>
<dbReference type="PANTHER" id="PTHR14152">
    <property type="entry name" value="SQUAMOUS CELL CARCINOMA ANTIGEN RECOGNISED BY CYTOTOXIC T LYMPHOCYTES"/>
    <property type="match status" value="1"/>
</dbReference>
<keyword evidence="8" id="KW-1185">Reference proteome</keyword>
<keyword evidence="3" id="KW-0507">mRNA processing</keyword>
<dbReference type="InterPro" id="IPR005011">
    <property type="entry name" value="SNU66/SART1"/>
</dbReference>
<dbReference type="Pfam" id="PF19252">
    <property type="entry name" value="HIND"/>
    <property type="match status" value="1"/>
</dbReference>
<evidence type="ECO:0000256" key="6">
    <source>
        <dbReference type="SAM" id="Coils"/>
    </source>
</evidence>
<dbReference type="GO" id="GO:0046540">
    <property type="term" value="C:U4/U6 x U5 tri-snRNP complex"/>
    <property type="evidence" value="ECO:0007669"/>
    <property type="project" value="InterPro"/>
</dbReference>
<keyword evidence="6" id="KW-0175">Coiled coil</keyword>
<dbReference type="STRING" id="6248.A0A0K0EJC8"/>
<dbReference type="WBParaSite" id="TCONS_00005360.p1">
    <property type="protein sequence ID" value="TCONS_00005360.p1"/>
    <property type="gene ID" value="XLOC_003667"/>
</dbReference>
<feature type="compositionally biased region" description="Basic residues" evidence="7">
    <location>
        <begin position="1"/>
        <end position="10"/>
    </location>
</feature>
<proteinExistence type="inferred from homology"/>
<accession>A0A0K0EJC8</accession>
<evidence type="ECO:0000256" key="3">
    <source>
        <dbReference type="ARBA" id="ARBA00022664"/>
    </source>
</evidence>
<feature type="coiled-coil region" evidence="6">
    <location>
        <begin position="93"/>
        <end position="160"/>
    </location>
</feature>
<evidence type="ECO:0000256" key="2">
    <source>
        <dbReference type="ARBA" id="ARBA00006076"/>
    </source>
</evidence>
<reference evidence="9" key="1">
    <citation type="submission" date="2015-08" db="UniProtKB">
        <authorList>
            <consortium name="WormBaseParasite"/>
        </authorList>
    </citation>
    <scope>IDENTIFICATION</scope>
</reference>
<dbReference type="GO" id="GO:0000481">
    <property type="term" value="P:maturation of 5S rRNA"/>
    <property type="evidence" value="ECO:0007669"/>
    <property type="project" value="TreeGrafter"/>
</dbReference>
<dbReference type="AlphaFoldDB" id="A0A0K0EJC8"/>
<evidence type="ECO:0000313" key="8">
    <source>
        <dbReference type="Proteomes" id="UP000035681"/>
    </source>
</evidence>
<dbReference type="PANTHER" id="PTHR14152:SF5">
    <property type="entry name" value="U4_U6.U5 TRI-SNRNP-ASSOCIATED PROTEIN 1"/>
    <property type="match status" value="1"/>
</dbReference>
<sequence length="719" mass="82973">MSERKNRKRKNPEDDDLDGDDVSQNKSSQDKIINNDGSESISIEETNRIRAELGLAPLEVNDSGKKNEPKVGKDGETIIIENGVEIHCKPSENLAHKQEVEKIKEKLETSKRKRKVYEKVLKKDKGLAESDSDEDVSNWLEKTKNKILSKESAYDELDEELAVAGKLESEKLKKKKEKRKKNIDNSVAASGLIVGHSKESFLDGTNTILVLQDKHVLDDNEDEILINPNLIDNETAQRNVRLRKNQNHYNDLTEDFDEWGNPIDKGVLSKYDEVLEGEKREMFRLDDEGCMDVEKEAKELEIKKQLQMERLKLQTLETEKYKIASDFYTEDEILTFRKPKKKKNKDKKSKKVYDEDLLPEVQDTENDKREKALRLAKRNEGKLNMKVVDNYNKDEDKTIDLKELLNEDNEKKMEVDDEESDEELKEHIKLASIVVEDDFESELNDILNKTRKLKQLKNINEEKKDIGLQTTEMLNKLKEIKKEVTDDKGFVIDSTVEYCRHIGDFDNTVIKQEYISDDEMDVLEKSDDGDKLNKKFNKDNFKEASTGSSLQVKKEDDDDEFKDYVNVFGKEDTTSRGIAGMLKLAGQKGYFENKKSKKEKDEKPVNSNLLLPPSKIKVDKSHVEDDAFTKKMDKIVRSKAGRGGGPSFEDKADYNPQVTLSYADSRGRELNPKQAFRELSWKFHGKAPGKKQTEKRLARFEKEDKIKKMNSCFTTVDLK</sequence>
<name>A0A0K0EJC8_STRER</name>
<evidence type="ECO:0000313" key="10">
    <source>
        <dbReference type="WBParaSite" id="TCONS_00005360.p1"/>
    </source>
</evidence>
<comment type="similarity">
    <text evidence="2">Belongs to the SNU66/SART1 family.</text>
</comment>
<evidence type="ECO:0000313" key="9">
    <source>
        <dbReference type="WBParaSite" id="SSTP_0000957400.1"/>
    </source>
</evidence>
<evidence type="ECO:0000256" key="5">
    <source>
        <dbReference type="ARBA" id="ARBA00023242"/>
    </source>
</evidence>
<evidence type="ECO:0000256" key="7">
    <source>
        <dbReference type="SAM" id="MobiDB-lite"/>
    </source>
</evidence>
<dbReference type="GO" id="GO:0045292">
    <property type="term" value="P:mRNA cis splicing, via spliceosome"/>
    <property type="evidence" value="ECO:0007669"/>
    <property type="project" value="TreeGrafter"/>
</dbReference>